<dbReference type="GO" id="GO:0005198">
    <property type="term" value="F:structural molecule activity"/>
    <property type="evidence" value="ECO:0007669"/>
    <property type="project" value="InterPro"/>
</dbReference>
<comment type="similarity">
    <text evidence="5">Belongs to the FlgI family.</text>
</comment>
<name>A0A5Q4VF12_9BACT</name>
<keyword evidence="7" id="KW-1185">Reference proteome</keyword>
<comment type="caution">
    <text evidence="6">The sequence shown here is derived from an EMBL/GenBank/DDBJ whole genome shotgun (WGS) entry which is preliminary data.</text>
</comment>
<organism evidence="6 7">
    <name type="scientific">Desulfobotulus mexicanus</name>
    <dbReference type="NCBI Taxonomy" id="2586642"/>
    <lineage>
        <taxon>Bacteria</taxon>
        <taxon>Pseudomonadati</taxon>
        <taxon>Thermodesulfobacteriota</taxon>
        <taxon>Desulfobacteria</taxon>
        <taxon>Desulfobacterales</taxon>
        <taxon>Desulfobacteraceae</taxon>
        <taxon>Desulfobotulus</taxon>
    </lineage>
</organism>
<evidence type="ECO:0000313" key="6">
    <source>
        <dbReference type="EMBL" id="TYT76279.1"/>
    </source>
</evidence>
<dbReference type="PANTHER" id="PTHR30381:SF0">
    <property type="entry name" value="FLAGELLAR P-RING PROTEIN"/>
    <property type="match status" value="1"/>
</dbReference>
<reference evidence="6 7" key="1">
    <citation type="submission" date="2019-06" db="EMBL/GenBank/DDBJ databases">
        <title>Desulfobotulus mexicanus sp. nov., a novel sulfate-reducing bacterium isolated from the sediment of an alkaline crater lake in Mexico.</title>
        <authorList>
            <person name="Hirschler-Rea A."/>
        </authorList>
    </citation>
    <scope>NUCLEOTIDE SEQUENCE [LARGE SCALE GENOMIC DNA]</scope>
    <source>
        <strain evidence="6 7">PAR22N</strain>
    </source>
</reference>
<keyword evidence="6" id="KW-0969">Cilium</keyword>
<dbReference type="PRINTS" id="PR01010">
    <property type="entry name" value="FLGPRINGFLGI"/>
</dbReference>
<protein>
    <recommendedName>
        <fullName evidence="5">Flagellar P-ring protein</fullName>
    </recommendedName>
    <alternativeName>
        <fullName evidence="5">Basal body P-ring protein</fullName>
    </alternativeName>
</protein>
<evidence type="ECO:0000256" key="2">
    <source>
        <dbReference type="ARBA" id="ARBA00004117"/>
    </source>
</evidence>
<comment type="subunit">
    <text evidence="5">The basal body constitutes a major portion of the flagellar organelle and consists of four rings (L,P,S, and M) mounted on a central rod.</text>
</comment>
<comment type="function">
    <text evidence="1 5">Assembles around the rod to form the L-ring and probably protects the motor/basal body from shearing forces during rotation.</text>
</comment>
<proteinExistence type="inferred from homology"/>
<evidence type="ECO:0000256" key="1">
    <source>
        <dbReference type="ARBA" id="ARBA00002591"/>
    </source>
</evidence>
<dbReference type="PANTHER" id="PTHR30381">
    <property type="entry name" value="FLAGELLAR P-RING PERIPLASMIC PROTEIN FLGI"/>
    <property type="match status" value="1"/>
</dbReference>
<gene>
    <name evidence="5" type="primary">flgI</name>
    <name evidence="6" type="ORF">FIM25_01640</name>
</gene>
<dbReference type="GO" id="GO:0071973">
    <property type="term" value="P:bacterial-type flagellum-dependent cell motility"/>
    <property type="evidence" value="ECO:0007669"/>
    <property type="project" value="InterPro"/>
</dbReference>
<dbReference type="GO" id="GO:0030288">
    <property type="term" value="C:outer membrane-bounded periplasmic space"/>
    <property type="evidence" value="ECO:0007669"/>
    <property type="project" value="InterPro"/>
</dbReference>
<dbReference type="Pfam" id="PF02119">
    <property type="entry name" value="FlgI"/>
    <property type="match status" value="1"/>
</dbReference>
<sequence>MAHDYTKKSIFFLLSLLVWVLVFPAHGARIKDMAAFQGVRSNQLLGYGIVVGLDGTGDKNTPLTTQALASMMDRMGISIDRNQINVKNVAAVMVTASLPPFARVGNKIDVTISSMGDAKSLAGGTLLLTPLKGVDGNVYALAQGAIALGGHGADGAGAARVKNHLLVGRIAGGASVERQLPFELNGRSSLTLSLYQPDFTTVIRMTEAINNALGKPLAMALDSGAVQIHVPEHLQSSIPMFIAGIEALEVNPDMPARIVVNEKTGTVVIGENVRISTVAVAHGNLSISVREMARVSQPEAFGEGETVVVPETEIDVDEEMAKVMLMGGGATIGELVRALNAIGVTPRDMISIFQTIKAAGALQADLEII</sequence>
<dbReference type="NCBIfam" id="NF003676">
    <property type="entry name" value="PRK05303.1"/>
    <property type="match status" value="1"/>
</dbReference>
<dbReference type="EMBL" id="VDMB01000001">
    <property type="protein sequence ID" value="TYT76279.1"/>
    <property type="molecule type" value="Genomic_DNA"/>
</dbReference>
<comment type="subcellular location">
    <subcellularLocation>
        <location evidence="2 5">Bacterial flagellum basal body</location>
    </subcellularLocation>
</comment>
<accession>A0A5Q4VF12</accession>
<evidence type="ECO:0000256" key="3">
    <source>
        <dbReference type="ARBA" id="ARBA00022729"/>
    </source>
</evidence>
<keyword evidence="6" id="KW-0282">Flagellum</keyword>
<keyword evidence="3" id="KW-0732">Signal</keyword>
<evidence type="ECO:0000256" key="5">
    <source>
        <dbReference type="HAMAP-Rule" id="MF_00416"/>
    </source>
</evidence>
<dbReference type="AlphaFoldDB" id="A0A5Q4VF12"/>
<keyword evidence="4 5" id="KW-0975">Bacterial flagellum</keyword>
<dbReference type="OrthoDB" id="9786431at2"/>
<dbReference type="GO" id="GO:0009428">
    <property type="term" value="C:bacterial-type flagellum basal body, distal rod, P ring"/>
    <property type="evidence" value="ECO:0007669"/>
    <property type="project" value="InterPro"/>
</dbReference>
<dbReference type="RefSeq" id="WP_139445509.1">
    <property type="nucleotide sequence ID" value="NZ_VDMB01000001.1"/>
</dbReference>
<evidence type="ECO:0000313" key="7">
    <source>
        <dbReference type="Proteomes" id="UP000321899"/>
    </source>
</evidence>
<evidence type="ECO:0000256" key="4">
    <source>
        <dbReference type="ARBA" id="ARBA00023143"/>
    </source>
</evidence>
<dbReference type="HAMAP" id="MF_00416">
    <property type="entry name" value="FlgI"/>
    <property type="match status" value="1"/>
</dbReference>
<keyword evidence="6" id="KW-0966">Cell projection</keyword>
<dbReference type="Proteomes" id="UP000321899">
    <property type="component" value="Unassembled WGS sequence"/>
</dbReference>
<dbReference type="InterPro" id="IPR001782">
    <property type="entry name" value="Flag_FlgI"/>
</dbReference>